<dbReference type="InterPro" id="IPR012674">
    <property type="entry name" value="Calycin"/>
</dbReference>
<dbReference type="PROSITE" id="PS00213">
    <property type="entry name" value="LIPOCALIN"/>
    <property type="match status" value="1"/>
</dbReference>
<reference evidence="4 5" key="1">
    <citation type="submission" date="2024-03" db="EMBL/GenBank/DDBJ databases">
        <title>Aquirufa genome sequencing.</title>
        <authorList>
            <person name="Pitt A."/>
            <person name="Hahn M.W."/>
        </authorList>
    </citation>
    <scope>NUCLEOTIDE SEQUENCE [LARGE SCALE GENOMIC DNA]</scope>
    <source>
        <strain evidence="4 5">PLAD-142S6K</strain>
    </source>
</reference>
<dbReference type="PRINTS" id="PR01171">
    <property type="entry name" value="BCTLIPOCALIN"/>
</dbReference>
<dbReference type="PIRSF" id="PIRSF036893">
    <property type="entry name" value="Lipocalin_ApoD"/>
    <property type="match status" value="1"/>
</dbReference>
<gene>
    <name evidence="4" type="ORF">SKC38_11465</name>
</gene>
<feature type="chain" id="PRO_5045016167" evidence="2">
    <location>
        <begin position="24"/>
        <end position="174"/>
    </location>
</feature>
<sequence length="174" mass="19825">MKKYLPSLLLISTVMLCWACSNATIPAGAKAVTQFDQSKYLGTWYEVARLDFYFERNLINTTANYSLNEDGSIKVVNRGYEPFKKVWKESTGKAKFVGPEDVGMLKVSFFGPFYGGYNVIALDSNYQYALVAGENLSYLWILSRQKSIPDAVRKEYLEIAKGIGYKTEELIWLY</sequence>
<proteinExistence type="inferred from homology"/>
<dbReference type="InterPro" id="IPR022272">
    <property type="entry name" value="Lipocalin_CS"/>
</dbReference>
<dbReference type="Pfam" id="PF08212">
    <property type="entry name" value="Lipocalin_2"/>
    <property type="match status" value="1"/>
</dbReference>
<dbReference type="Proteomes" id="UP001598114">
    <property type="component" value="Unassembled WGS sequence"/>
</dbReference>
<dbReference type="PANTHER" id="PTHR10612:SF34">
    <property type="entry name" value="APOLIPOPROTEIN D"/>
    <property type="match status" value="1"/>
</dbReference>
<evidence type="ECO:0000313" key="4">
    <source>
        <dbReference type="EMBL" id="MFD3276847.1"/>
    </source>
</evidence>
<dbReference type="InterPro" id="IPR022271">
    <property type="entry name" value="Lipocalin_ApoD"/>
</dbReference>
<dbReference type="InterPro" id="IPR002446">
    <property type="entry name" value="Lipocalin_bac"/>
</dbReference>
<comment type="similarity">
    <text evidence="1 2">Belongs to the calycin superfamily. Lipocalin family.</text>
</comment>
<dbReference type="EMBL" id="JBBKYA010000006">
    <property type="protein sequence ID" value="MFD3276847.1"/>
    <property type="molecule type" value="Genomic_DNA"/>
</dbReference>
<dbReference type="Gene3D" id="2.40.128.20">
    <property type="match status" value="1"/>
</dbReference>
<feature type="domain" description="Lipocalin/cytosolic fatty-acid binding" evidence="3">
    <location>
        <begin position="36"/>
        <end position="172"/>
    </location>
</feature>
<protein>
    <submittedName>
        <fullName evidence="4">Lipocalin family protein</fullName>
    </submittedName>
</protein>
<dbReference type="InterPro" id="IPR047202">
    <property type="entry name" value="Lipocalin_Blc-like_dom"/>
</dbReference>
<evidence type="ECO:0000313" key="5">
    <source>
        <dbReference type="Proteomes" id="UP001598114"/>
    </source>
</evidence>
<feature type="signal peptide" evidence="2">
    <location>
        <begin position="1"/>
        <end position="23"/>
    </location>
</feature>
<dbReference type="RefSeq" id="WP_377977288.1">
    <property type="nucleotide sequence ID" value="NZ_JBBKYA010000006.1"/>
</dbReference>
<accession>A0ABW6D0Y1</accession>
<dbReference type="CDD" id="cd19438">
    <property type="entry name" value="lipocalin_Blc-like"/>
    <property type="match status" value="1"/>
</dbReference>
<keyword evidence="2" id="KW-0732">Signal</keyword>
<dbReference type="InterPro" id="IPR000566">
    <property type="entry name" value="Lipocln_cytosolic_FA-bd_dom"/>
</dbReference>
<evidence type="ECO:0000256" key="1">
    <source>
        <dbReference type="ARBA" id="ARBA00006889"/>
    </source>
</evidence>
<evidence type="ECO:0000259" key="3">
    <source>
        <dbReference type="Pfam" id="PF08212"/>
    </source>
</evidence>
<dbReference type="SUPFAM" id="SSF50814">
    <property type="entry name" value="Lipocalins"/>
    <property type="match status" value="1"/>
</dbReference>
<comment type="caution">
    <text evidence="4">The sequence shown here is derived from an EMBL/GenBank/DDBJ whole genome shotgun (WGS) entry which is preliminary data.</text>
</comment>
<name>A0ABW6D0Y1_9BACT</name>
<keyword evidence="5" id="KW-1185">Reference proteome</keyword>
<organism evidence="4 5">
    <name type="scientific">Aquirufa echingensis</name>
    <dbReference type="NCBI Taxonomy" id="3096516"/>
    <lineage>
        <taxon>Bacteria</taxon>
        <taxon>Pseudomonadati</taxon>
        <taxon>Bacteroidota</taxon>
        <taxon>Cytophagia</taxon>
        <taxon>Cytophagales</taxon>
        <taxon>Flectobacillaceae</taxon>
        <taxon>Aquirufa</taxon>
    </lineage>
</organism>
<evidence type="ECO:0000256" key="2">
    <source>
        <dbReference type="PIRNR" id="PIRNR036893"/>
    </source>
</evidence>
<dbReference type="PANTHER" id="PTHR10612">
    <property type="entry name" value="APOLIPOPROTEIN D"/>
    <property type="match status" value="1"/>
</dbReference>